<evidence type="ECO:0000313" key="3">
    <source>
        <dbReference type="Proteomes" id="UP000618754"/>
    </source>
</evidence>
<keyword evidence="3" id="KW-1185">Reference proteome</keyword>
<comment type="caution">
    <text evidence="2">The sequence shown here is derived from an EMBL/GenBank/DDBJ whole genome shotgun (WGS) entry which is preliminary data.</text>
</comment>
<feature type="signal peptide" evidence="1">
    <location>
        <begin position="1"/>
        <end position="19"/>
    </location>
</feature>
<keyword evidence="1" id="KW-0732">Signal</keyword>
<accession>A0ABR7X3G8</accession>
<name>A0ABR7X3G8_9SPHI</name>
<dbReference type="Proteomes" id="UP000618754">
    <property type="component" value="Unassembled WGS sequence"/>
</dbReference>
<gene>
    <name evidence="2" type="ORF">IDJ75_07150</name>
</gene>
<sequence length="376" mass="43802">MKKLILFILFATCMLGSTAQEKVNFTPSFQKANNGKLHVEIPQLKELLHIMLAITPYGRGNDDMFDQNTQYYKDVLKHFKPYENEPIIKTFDSLLNVSAYNYIFITGNAMCYDLSGNILKKNDNYIFTAMGVANAKISTNPVTTYKKEIEAFAKKAQFQKFYREQRNYYASLISDYENGANVNRQWEWLEKNFKTKINSYLILCSPLINGLNYTTSFRDKGFVQILMVLPPLDHNEKMSKQENELFNTRVMFTEIDHNYVGLPTEENKIKIDSLFKNRADWVNEKTDGIYAYPTPVNVFNEYMTFGVFLLYCQENYDKKIYEEIKRSVIQIMGARGFPKMEVFTSSLEEAKIANSNQKIDDLYPNFLEVLNAKMSK</sequence>
<feature type="chain" id="PRO_5046068916" evidence="1">
    <location>
        <begin position="20"/>
        <end position="376"/>
    </location>
</feature>
<dbReference type="RefSeq" id="WP_191174950.1">
    <property type="nucleotide sequence ID" value="NZ_JACWMW010000002.1"/>
</dbReference>
<proteinExistence type="predicted"/>
<dbReference type="EMBL" id="JACWMW010000002">
    <property type="protein sequence ID" value="MBD1385051.1"/>
    <property type="molecule type" value="Genomic_DNA"/>
</dbReference>
<evidence type="ECO:0000256" key="1">
    <source>
        <dbReference type="SAM" id="SignalP"/>
    </source>
</evidence>
<evidence type="ECO:0000313" key="2">
    <source>
        <dbReference type="EMBL" id="MBD1385051.1"/>
    </source>
</evidence>
<protein>
    <submittedName>
        <fullName evidence="2">DUF4932 domain-containing protein</fullName>
    </submittedName>
</protein>
<organism evidence="2 3">
    <name type="scientific">Mucilaginibacter rigui</name>
    <dbReference type="NCBI Taxonomy" id="534635"/>
    <lineage>
        <taxon>Bacteria</taxon>
        <taxon>Pseudomonadati</taxon>
        <taxon>Bacteroidota</taxon>
        <taxon>Sphingobacteriia</taxon>
        <taxon>Sphingobacteriales</taxon>
        <taxon>Sphingobacteriaceae</taxon>
        <taxon>Mucilaginibacter</taxon>
    </lineage>
</organism>
<reference evidence="2 3" key="1">
    <citation type="submission" date="2020-09" db="EMBL/GenBank/DDBJ databases">
        <title>Novel species of Mucilaginibacter isolated from a glacier on the Tibetan Plateau.</title>
        <authorList>
            <person name="Liu Q."/>
            <person name="Xin Y.-H."/>
        </authorList>
    </citation>
    <scope>NUCLEOTIDE SEQUENCE [LARGE SCALE GENOMIC DNA]</scope>
    <source>
        <strain evidence="2 3">CGMCC 1.13878</strain>
    </source>
</reference>